<dbReference type="CDD" id="cd00093">
    <property type="entry name" value="HTH_XRE"/>
    <property type="match status" value="1"/>
</dbReference>
<dbReference type="Proteomes" id="UP001149719">
    <property type="component" value="Unassembled WGS sequence"/>
</dbReference>
<evidence type="ECO:0000313" key="2">
    <source>
        <dbReference type="EMBL" id="MCZ2722086.1"/>
    </source>
</evidence>
<name>A0ABT4JV12_9GAMM</name>
<dbReference type="RefSeq" id="WP_269125446.1">
    <property type="nucleotide sequence ID" value="NZ_JAPUBN010000016.1"/>
</dbReference>
<dbReference type="Pfam" id="PF01381">
    <property type="entry name" value="HTH_3"/>
    <property type="match status" value="1"/>
</dbReference>
<reference evidence="2" key="1">
    <citation type="submission" date="2022-12" db="EMBL/GenBank/DDBJ databases">
        <title>Marinomonas 15G1-11 sp. nov, isolated from marine algae.</title>
        <authorList>
            <person name="Butt M."/>
            <person name="Choi D.G."/>
            <person name="Kim J.M."/>
            <person name="Lee J.K."/>
            <person name="Baek J.H."/>
            <person name="Jeon C.O."/>
        </authorList>
    </citation>
    <scope>NUCLEOTIDE SEQUENCE</scope>
    <source>
        <strain evidence="2">15G1-11</strain>
    </source>
</reference>
<gene>
    <name evidence="2" type="ORF">O1D97_10615</name>
</gene>
<dbReference type="SUPFAM" id="SSF47413">
    <property type="entry name" value="lambda repressor-like DNA-binding domains"/>
    <property type="match status" value="1"/>
</dbReference>
<evidence type="ECO:0000313" key="3">
    <source>
        <dbReference type="Proteomes" id="UP001149719"/>
    </source>
</evidence>
<dbReference type="EMBL" id="JAPUBN010000016">
    <property type="protein sequence ID" value="MCZ2722086.1"/>
    <property type="molecule type" value="Genomic_DNA"/>
</dbReference>
<feature type="domain" description="HTH cro/C1-type" evidence="1">
    <location>
        <begin position="17"/>
        <end position="71"/>
    </location>
</feature>
<accession>A0ABT4JV12</accession>
<dbReference type="InterPro" id="IPR010982">
    <property type="entry name" value="Lambda_DNA-bd_dom_sf"/>
</dbReference>
<dbReference type="Gene3D" id="1.10.260.40">
    <property type="entry name" value="lambda repressor-like DNA-binding domains"/>
    <property type="match status" value="1"/>
</dbReference>
<proteinExistence type="predicted"/>
<dbReference type="InterPro" id="IPR001387">
    <property type="entry name" value="Cro/C1-type_HTH"/>
</dbReference>
<organism evidence="2 3">
    <name type="scientific">Marinomonas phaeophyticola</name>
    <dbReference type="NCBI Taxonomy" id="3004091"/>
    <lineage>
        <taxon>Bacteria</taxon>
        <taxon>Pseudomonadati</taxon>
        <taxon>Pseudomonadota</taxon>
        <taxon>Gammaproteobacteria</taxon>
        <taxon>Oceanospirillales</taxon>
        <taxon>Oceanospirillaceae</taxon>
        <taxon>Marinomonas</taxon>
    </lineage>
</organism>
<dbReference type="PROSITE" id="PS50943">
    <property type="entry name" value="HTH_CROC1"/>
    <property type="match status" value="1"/>
</dbReference>
<protein>
    <submittedName>
        <fullName evidence="2">Helix-turn-helix transcriptional regulator</fullName>
    </submittedName>
</protein>
<evidence type="ECO:0000259" key="1">
    <source>
        <dbReference type="PROSITE" id="PS50943"/>
    </source>
</evidence>
<dbReference type="SMART" id="SM00530">
    <property type="entry name" value="HTH_XRE"/>
    <property type="match status" value="1"/>
</dbReference>
<comment type="caution">
    <text evidence="2">The sequence shown here is derived from an EMBL/GenBank/DDBJ whole genome shotgun (WGS) entry which is preliminary data.</text>
</comment>
<keyword evidence="3" id="KW-1185">Reference proteome</keyword>
<sequence>MSKISVTDIDATVGRRIQLRRKELRISAASLSEKIGISQQQLSRYERGVNKINVSHLFHISVFLESPISWFFLDCEVEEAFQISNQTAPYIAMQDADLQTRLQQVWTTLSRDQQRKLIALLDAFSI</sequence>